<dbReference type="RefSeq" id="XP_041190832.1">
    <property type="nucleotide sequence ID" value="XM_041336176.1"/>
</dbReference>
<dbReference type="InterPro" id="IPR045340">
    <property type="entry name" value="DUF6533"/>
</dbReference>
<dbReference type="GeneID" id="64630193"/>
<sequence>MSYEYLLLLDKEVKYVWKRPWSPMSYLYLIGEDCCICLDHSAAILSFLWNGAIPHIVVLQKSFSSGVFTRYTTVQSSYFGSY</sequence>
<dbReference type="Proteomes" id="UP000807769">
    <property type="component" value="Unassembled WGS sequence"/>
</dbReference>
<name>A0A9P7E765_9AGAM</name>
<comment type="caution">
    <text evidence="2">The sequence shown here is derived from an EMBL/GenBank/DDBJ whole genome shotgun (WGS) entry which is preliminary data.</text>
</comment>
<evidence type="ECO:0000259" key="1">
    <source>
        <dbReference type="Pfam" id="PF20151"/>
    </source>
</evidence>
<evidence type="ECO:0000313" key="3">
    <source>
        <dbReference type="Proteomes" id="UP000807769"/>
    </source>
</evidence>
<dbReference type="EMBL" id="JABBWG010000025">
    <property type="protein sequence ID" value="KAG1812809.1"/>
    <property type="molecule type" value="Genomic_DNA"/>
</dbReference>
<accession>A0A9P7E765</accession>
<proteinExistence type="predicted"/>
<dbReference type="OrthoDB" id="2684609at2759"/>
<reference evidence="2" key="1">
    <citation type="journal article" date="2020" name="New Phytol.">
        <title>Comparative genomics reveals dynamic genome evolution in host specialist ectomycorrhizal fungi.</title>
        <authorList>
            <person name="Lofgren L.A."/>
            <person name="Nguyen N.H."/>
            <person name="Vilgalys R."/>
            <person name="Ruytinx J."/>
            <person name="Liao H.L."/>
            <person name="Branco S."/>
            <person name="Kuo A."/>
            <person name="LaButti K."/>
            <person name="Lipzen A."/>
            <person name="Andreopoulos W."/>
            <person name="Pangilinan J."/>
            <person name="Riley R."/>
            <person name="Hundley H."/>
            <person name="Na H."/>
            <person name="Barry K."/>
            <person name="Grigoriev I.V."/>
            <person name="Stajich J.E."/>
            <person name="Kennedy P.G."/>
        </authorList>
    </citation>
    <scope>NUCLEOTIDE SEQUENCE</scope>
    <source>
        <strain evidence="2">MN1</strain>
    </source>
</reference>
<keyword evidence="3" id="KW-1185">Reference proteome</keyword>
<protein>
    <recommendedName>
        <fullName evidence="1">DUF6533 domain-containing protein</fullName>
    </recommendedName>
</protein>
<dbReference type="Pfam" id="PF20151">
    <property type="entry name" value="DUF6533"/>
    <property type="match status" value="1"/>
</dbReference>
<feature type="domain" description="DUF6533" evidence="1">
    <location>
        <begin position="2"/>
        <end position="30"/>
    </location>
</feature>
<gene>
    <name evidence="2" type="ORF">BJ212DRAFT_1368267</name>
</gene>
<evidence type="ECO:0000313" key="2">
    <source>
        <dbReference type="EMBL" id="KAG1812809.1"/>
    </source>
</evidence>
<dbReference type="AlphaFoldDB" id="A0A9P7E765"/>
<organism evidence="2 3">
    <name type="scientific">Suillus subaureus</name>
    <dbReference type="NCBI Taxonomy" id="48587"/>
    <lineage>
        <taxon>Eukaryota</taxon>
        <taxon>Fungi</taxon>
        <taxon>Dikarya</taxon>
        <taxon>Basidiomycota</taxon>
        <taxon>Agaricomycotina</taxon>
        <taxon>Agaricomycetes</taxon>
        <taxon>Agaricomycetidae</taxon>
        <taxon>Boletales</taxon>
        <taxon>Suillineae</taxon>
        <taxon>Suillaceae</taxon>
        <taxon>Suillus</taxon>
    </lineage>
</organism>